<reference evidence="1" key="1">
    <citation type="submission" date="2006-12" db="EMBL/GenBank/DDBJ databases">
        <title>Complete sequence of Pyrobaculum islandicum DSM 4184.</title>
        <authorList>
            <person name="Copeland A."/>
            <person name="Lucas S."/>
            <person name="Lapidus A."/>
            <person name="Barry K."/>
            <person name="Detter J.C."/>
            <person name="Glavina del Rio T."/>
            <person name="Dalin E."/>
            <person name="Tice H."/>
            <person name="Pitluck S."/>
            <person name="Meincke L."/>
            <person name="Brettin T."/>
            <person name="Bruce D."/>
            <person name="Han C."/>
            <person name="Tapia R."/>
            <person name="Gilna P."/>
            <person name="Schmutz J."/>
            <person name="Larimer F."/>
            <person name="Land M."/>
            <person name="Hauser L."/>
            <person name="Kyrpides N."/>
            <person name="Mikhailova N."/>
            <person name="Cozen A.E."/>
            <person name="Fitz-Gibbon S.T."/>
            <person name="House C.H."/>
            <person name="Saltikov C."/>
            <person name="Lowe T."/>
            <person name="Richardson P."/>
        </authorList>
    </citation>
    <scope>NUCLEOTIDE SEQUENCE [LARGE SCALE GENOMIC DNA]</scope>
    <source>
        <strain evidence="1">DSM 4184</strain>
    </source>
</reference>
<dbReference type="SUPFAM" id="SSF75217">
    <property type="entry name" value="alpha/beta knot"/>
    <property type="match status" value="1"/>
</dbReference>
<gene>
    <name evidence="1" type="ordered locus">Pisl_0598</name>
</gene>
<proteinExistence type="predicted"/>
<dbReference type="EMBL" id="CP000504">
    <property type="protein sequence ID" value="ABL87776.1"/>
    <property type="molecule type" value="Genomic_DNA"/>
</dbReference>
<dbReference type="eggNOG" id="arCOG01240">
    <property type="taxonomic scope" value="Archaea"/>
</dbReference>
<organism evidence="1 2">
    <name type="scientific">Pyrobaculum islandicum (strain DSM 4184 / JCM 9189 / GEO3)</name>
    <dbReference type="NCBI Taxonomy" id="384616"/>
    <lineage>
        <taxon>Archaea</taxon>
        <taxon>Thermoproteota</taxon>
        <taxon>Thermoprotei</taxon>
        <taxon>Thermoproteales</taxon>
        <taxon>Thermoproteaceae</taxon>
        <taxon>Pyrobaculum</taxon>
    </lineage>
</organism>
<dbReference type="KEGG" id="pis:Pisl_0598"/>
<protein>
    <submittedName>
        <fullName evidence="1">Uncharacterized protein</fullName>
    </submittedName>
</protein>
<dbReference type="Proteomes" id="UP000002595">
    <property type="component" value="Chromosome"/>
</dbReference>
<dbReference type="InterPro" id="IPR029026">
    <property type="entry name" value="tRNA_m1G_MTases_N"/>
</dbReference>
<evidence type="ECO:0000313" key="2">
    <source>
        <dbReference type="Proteomes" id="UP000002595"/>
    </source>
</evidence>
<accession>A1RS44</accession>
<dbReference type="Gene3D" id="3.40.1280.10">
    <property type="match status" value="1"/>
</dbReference>
<evidence type="ECO:0000313" key="1">
    <source>
        <dbReference type="EMBL" id="ABL87776.1"/>
    </source>
</evidence>
<keyword evidence="2" id="KW-1185">Reference proteome</keyword>
<dbReference type="STRING" id="384616.Pisl_0598"/>
<sequence>MTSLRRFTAEPHIHAKLLVAALLISNGIRKDAEAVFYLVDLQKTVKILGSRVKRLFPDEDSSVGFLKKAFAGEKLTGVIVKRGASDLTIGTTVGPGGRRRCMPNPPFTYVVVFEPFDIDLECDAGLGKLPPHHQVVIINIETDRLLYHRR</sequence>
<dbReference type="InterPro" id="IPR029028">
    <property type="entry name" value="Alpha/beta_knot_MTases"/>
</dbReference>
<dbReference type="AlphaFoldDB" id="A1RS44"/>
<dbReference type="HOGENOM" id="CLU_1656948_0_0_2"/>
<name>A1RS44_PYRIL</name>